<comment type="caution">
    <text evidence="6">The sequence shown here is derived from an EMBL/GenBank/DDBJ whole genome shotgun (WGS) entry which is preliminary data.</text>
</comment>
<feature type="region of interest" description="Disordered" evidence="4">
    <location>
        <begin position="595"/>
        <end position="655"/>
    </location>
</feature>
<feature type="domain" description="GAR" evidence="5">
    <location>
        <begin position="630"/>
        <end position="707"/>
    </location>
</feature>
<comment type="subcellular location">
    <subcellularLocation>
        <location evidence="1">Cytoplasm</location>
        <location evidence="1">Cytoskeleton</location>
    </subcellularLocation>
</comment>
<dbReference type="SUPFAM" id="SSF143575">
    <property type="entry name" value="GAS2 domain-like"/>
    <property type="match status" value="1"/>
</dbReference>
<feature type="compositionally biased region" description="Basic and acidic residues" evidence="4">
    <location>
        <begin position="822"/>
        <end position="832"/>
    </location>
</feature>
<keyword evidence="3" id="KW-0206">Cytoskeleton</keyword>
<keyword evidence="2" id="KW-0963">Cytoplasm</keyword>
<accession>A0A179GHY6</accession>
<feature type="compositionally biased region" description="Basic and acidic residues" evidence="4">
    <location>
        <begin position="410"/>
        <end position="420"/>
    </location>
</feature>
<evidence type="ECO:0000256" key="3">
    <source>
        <dbReference type="ARBA" id="ARBA00023212"/>
    </source>
</evidence>
<dbReference type="GO" id="GO:0005856">
    <property type="term" value="C:cytoskeleton"/>
    <property type="evidence" value="ECO:0007669"/>
    <property type="project" value="UniProtKB-SubCell"/>
</dbReference>
<feature type="region of interest" description="Disordered" evidence="4">
    <location>
        <begin position="372"/>
        <end position="528"/>
    </location>
</feature>
<proteinExistence type="predicted"/>
<feature type="compositionally biased region" description="Pro residues" evidence="4">
    <location>
        <begin position="498"/>
        <end position="509"/>
    </location>
</feature>
<dbReference type="EMBL" id="LSBH01000006">
    <property type="protein sequence ID" value="OAQ77477.1"/>
    <property type="molecule type" value="Genomic_DNA"/>
</dbReference>
<dbReference type="Proteomes" id="UP000078240">
    <property type="component" value="Unassembled WGS sequence"/>
</dbReference>
<feature type="region of interest" description="Disordered" evidence="4">
    <location>
        <begin position="706"/>
        <end position="832"/>
    </location>
</feature>
<evidence type="ECO:0000256" key="4">
    <source>
        <dbReference type="SAM" id="MobiDB-lite"/>
    </source>
</evidence>
<evidence type="ECO:0000256" key="1">
    <source>
        <dbReference type="ARBA" id="ARBA00004245"/>
    </source>
</evidence>
<dbReference type="InterPro" id="IPR003108">
    <property type="entry name" value="GAR_dom"/>
</dbReference>
<gene>
    <name evidence="6" type="ORF">VFPBJ_07949</name>
</gene>
<evidence type="ECO:0000313" key="6">
    <source>
        <dbReference type="EMBL" id="OAQ77477.1"/>
    </source>
</evidence>
<name>A0A179GHY6_PURLI</name>
<evidence type="ECO:0000256" key="2">
    <source>
        <dbReference type="ARBA" id="ARBA00022490"/>
    </source>
</evidence>
<feature type="compositionally biased region" description="Basic and acidic residues" evidence="4">
    <location>
        <begin position="712"/>
        <end position="723"/>
    </location>
</feature>
<protein>
    <submittedName>
        <fullName evidence="6">GAS2 domain-containing protein</fullName>
    </submittedName>
</protein>
<feature type="compositionally biased region" description="Polar residues" evidence="4">
    <location>
        <begin position="446"/>
        <end position="470"/>
    </location>
</feature>
<feature type="compositionally biased region" description="Polar residues" evidence="4">
    <location>
        <begin position="625"/>
        <end position="643"/>
    </location>
</feature>
<dbReference type="Gene3D" id="3.30.920.20">
    <property type="entry name" value="Gas2-like domain"/>
    <property type="match status" value="1"/>
</dbReference>
<organism evidence="6 7">
    <name type="scientific">Purpureocillium lilacinum</name>
    <name type="common">Paecilomyces lilacinus</name>
    <dbReference type="NCBI Taxonomy" id="33203"/>
    <lineage>
        <taxon>Eukaryota</taxon>
        <taxon>Fungi</taxon>
        <taxon>Dikarya</taxon>
        <taxon>Ascomycota</taxon>
        <taxon>Pezizomycotina</taxon>
        <taxon>Sordariomycetes</taxon>
        <taxon>Hypocreomycetidae</taxon>
        <taxon>Hypocreales</taxon>
        <taxon>Ophiocordycipitaceae</taxon>
        <taxon>Purpureocillium</taxon>
    </lineage>
</organism>
<evidence type="ECO:0000259" key="5">
    <source>
        <dbReference type="PROSITE" id="PS51460"/>
    </source>
</evidence>
<reference evidence="6 7" key="1">
    <citation type="submission" date="2016-01" db="EMBL/GenBank/DDBJ databases">
        <title>Biosynthesis of antibiotic leucinostatins and their inhibition on Phytophthora in bio-control Purpureocillium lilacinum.</title>
        <authorList>
            <person name="Wang G."/>
            <person name="Liu Z."/>
            <person name="Lin R."/>
            <person name="Li E."/>
            <person name="Mao Z."/>
            <person name="Ling J."/>
            <person name="Yin W."/>
            <person name="Xie B."/>
        </authorList>
    </citation>
    <scope>NUCLEOTIDE SEQUENCE [LARGE SCALE GENOMIC DNA]</scope>
    <source>
        <strain evidence="6">PLBJ-1</strain>
    </source>
</reference>
<feature type="compositionally biased region" description="Low complexity" evidence="4">
    <location>
        <begin position="727"/>
        <end position="751"/>
    </location>
</feature>
<dbReference type="GO" id="GO:0008017">
    <property type="term" value="F:microtubule binding"/>
    <property type="evidence" value="ECO:0007669"/>
    <property type="project" value="InterPro"/>
</dbReference>
<evidence type="ECO:0000313" key="7">
    <source>
        <dbReference type="Proteomes" id="UP000078240"/>
    </source>
</evidence>
<sequence>MTEPHPLFKPNKRHSAMFNHSPTRQRAADDILVHIAPANAVEALASPLGALKDCLDAASAAERDFAMRTAIASQRIWEWVDELSEWDWPAAGGFAGFEGVNGKQEELPTSPTPTEPAHVHYLGSLSAKNVAAYERRIEDIHIAMEDLELEDIKSHVLHNHIMPLSRPNSPIKPLSPQATMASYNKMEDMTAVITALVVQTLPNLAKLSRLLQTWTVRLRVLHRVPPLSLAIEDAEVALKSGWAAITQPSRRSSQITGGDETISPPGLKREDFEVMKKVLTQRITKPGSMLDYMLDCLEGTQDTLPESWLDRMETVEVSFSEWVATCERKIREADWTASASAREHSAASLPSSGATSGQDPVKGLLVADAGSTADEPDVDQHPTNDEATSSTQLGPPRVTVEDEAGATSDASRDLVSDTAKDQLPSFDQHVLPVEEEDEQELPPLRTQPSDASLASQPSITLQGVSSQFDALSSDPPEVSRSPALPKRRIREATYNGSPPSPPSSPPLPANDPTDGPSAPPATLLDSPFIAPIDGESIFLKGPADQSFIDDFDDTLSMSELTSSMLRRESSGDQQLRQQISDIIESIPAKIKLSAEPPAVNLNPPDLQLPRLRKKPSKEPYRRSPSALSVLSSRAATPSFTLSPAKNPRARSRGQQEIKVYHLSRSTGEPPIKLFIRCVGEHGERVMVRVGGGWADLSEYLKAYATHHGRRSTGPDKTKIEVRGVPRTSSGLMTSLGSSPPRARPAAPDSSPVTPLTIHKTRRAAGTTNNETQRLRPKTPADASRSTDNAPSSEESVRSRTSSRFSWEDDDSSFLGLAGPTGKKVEMSDESRAWVESITEKVRLASGERRSSGADDRGRFGELGKVGGTKRLFRKTEERNWR</sequence>
<dbReference type="PROSITE" id="PS51460">
    <property type="entry name" value="GAR"/>
    <property type="match status" value="1"/>
</dbReference>
<dbReference type="Pfam" id="PF02187">
    <property type="entry name" value="GAS2"/>
    <property type="match status" value="1"/>
</dbReference>
<dbReference type="AlphaFoldDB" id="A0A179GHY6"/>
<dbReference type="InterPro" id="IPR036534">
    <property type="entry name" value="GAR_dom_sf"/>
</dbReference>